<feature type="domain" description="DUF7708" evidence="2">
    <location>
        <begin position="143"/>
        <end position="241"/>
    </location>
</feature>
<keyword evidence="5" id="KW-1185">Reference proteome</keyword>
<comment type="caution">
    <text evidence="4">The sequence shown here is derived from an EMBL/GenBank/DDBJ whole genome shotgun (WGS) entry which is preliminary data.</text>
</comment>
<keyword evidence="1" id="KW-0677">Repeat</keyword>
<sequence length="582" mass="65633">MTSPLSHDRRLSASASGLKISMRDVVVKYMCTQLDGSVHKALDPNAKPAVESKRETVVKKQRSLLNFDEIYADSKAAQQKFIKEMQDFKQKANDAGEPIGKDIDVAGDHDWDQVLQIVDSANDEYKKKASKGRLGRAADKLGEVREEIAEAVEEIPGILSNTKVVAELYADQEAVHRAASALYVSVIGILQYILVWFKQKAIDKFFKAAIGQDAYKKELQLKTSDLKKKMEHFNKQAVTSQMRHVKQVREDVMAVKEVQGQQIEQTATVISKIDALNAEMMLLKSRLEDSIVRPHLLGVFEENTRRRRVCNLSAEDILQDLELDASTVKPPLDELLLLPSRLTPVDQNRAMALMRESQLKDWVTSEDSSVLLIHGLSIDETQSPLTLVCALLIDTAYKTIAKADSFVVPLCFFCGEHLDLADDEEAHPQGMILTLIAQLLFLYSDFNFLPIEKLWKKFKPNDIRSICRLFEALILQLPAHAKVFIIIDAISYYEDRTRREAAVEAVNRLVGLARRKDDGKSPIVKILMTSPSSCNYVYESFDSDEILTMQRQYPPQVGYKYADRYGSVGRDIEVSILESAGY</sequence>
<dbReference type="InterPro" id="IPR056125">
    <property type="entry name" value="DUF7708"/>
</dbReference>
<feature type="domain" description="Nephrocystin 3-like N-terminal" evidence="3">
    <location>
        <begin position="353"/>
        <end position="530"/>
    </location>
</feature>
<dbReference type="Proteomes" id="UP000053317">
    <property type="component" value="Unassembled WGS sequence"/>
</dbReference>
<reference evidence="4 5" key="2">
    <citation type="submission" date="2015-05" db="EMBL/GenBank/DDBJ databases">
        <authorList>
            <person name="Morales-Cruz A."/>
            <person name="Amrine K.C."/>
            <person name="Cantu D."/>
        </authorList>
    </citation>
    <scope>NUCLEOTIDE SEQUENCE [LARGE SCALE GENOMIC DNA]</scope>
    <source>
        <strain evidence="4">UCRPC4</strain>
    </source>
</reference>
<protein>
    <submittedName>
        <fullName evidence="4">Uncharacterized protein</fullName>
    </submittedName>
</protein>
<name>A0A0G2G4H9_PHACM</name>
<dbReference type="InterPro" id="IPR056884">
    <property type="entry name" value="NPHP3-like_N"/>
</dbReference>
<dbReference type="Pfam" id="PF24883">
    <property type="entry name" value="NPHP3_N"/>
    <property type="match status" value="1"/>
</dbReference>
<dbReference type="EMBL" id="LCWF01000118">
    <property type="protein sequence ID" value="KKY18708.1"/>
    <property type="molecule type" value="Genomic_DNA"/>
</dbReference>
<accession>A0A0G2G4H9</accession>
<dbReference type="PANTHER" id="PTHR40619">
    <property type="entry name" value="FUNGAL STAND N-TERMINAL GOODBYE DOMAIN-CONTAINING PROTEIN"/>
    <property type="match status" value="1"/>
</dbReference>
<reference evidence="4 5" key="1">
    <citation type="submission" date="2015-05" db="EMBL/GenBank/DDBJ databases">
        <title>Distinctive expansion of gene families associated with plant cell wall degradation and secondary metabolism in the genomes of grapevine trunk pathogens.</title>
        <authorList>
            <person name="Lawrence D.P."/>
            <person name="Travadon R."/>
            <person name="Rolshausen P.E."/>
            <person name="Baumgartner K."/>
        </authorList>
    </citation>
    <scope>NUCLEOTIDE SEQUENCE [LARGE SCALE GENOMIC DNA]</scope>
    <source>
        <strain evidence="4">UCRPC4</strain>
    </source>
</reference>
<evidence type="ECO:0000256" key="1">
    <source>
        <dbReference type="ARBA" id="ARBA00022737"/>
    </source>
</evidence>
<evidence type="ECO:0000259" key="2">
    <source>
        <dbReference type="Pfam" id="PF24809"/>
    </source>
</evidence>
<proteinExistence type="predicted"/>
<dbReference type="PANTHER" id="PTHR40619:SF3">
    <property type="entry name" value="FUNGAL STAND N-TERMINAL GOODBYE DOMAIN-CONTAINING PROTEIN"/>
    <property type="match status" value="1"/>
</dbReference>
<evidence type="ECO:0000313" key="5">
    <source>
        <dbReference type="Proteomes" id="UP000053317"/>
    </source>
</evidence>
<dbReference type="Pfam" id="PF24809">
    <property type="entry name" value="DUF7708"/>
    <property type="match status" value="1"/>
</dbReference>
<evidence type="ECO:0000313" key="4">
    <source>
        <dbReference type="EMBL" id="KKY18708.1"/>
    </source>
</evidence>
<organism evidence="4 5">
    <name type="scientific">Phaeomoniella chlamydospora</name>
    <name type="common">Phaeoacremonium chlamydosporum</name>
    <dbReference type="NCBI Taxonomy" id="158046"/>
    <lineage>
        <taxon>Eukaryota</taxon>
        <taxon>Fungi</taxon>
        <taxon>Dikarya</taxon>
        <taxon>Ascomycota</taxon>
        <taxon>Pezizomycotina</taxon>
        <taxon>Eurotiomycetes</taxon>
        <taxon>Chaetothyriomycetidae</taxon>
        <taxon>Phaeomoniellales</taxon>
        <taxon>Phaeomoniellaceae</taxon>
        <taxon>Phaeomoniella</taxon>
    </lineage>
</organism>
<gene>
    <name evidence="4" type="ORF">UCRPC4_g04859</name>
</gene>
<dbReference type="AlphaFoldDB" id="A0A0G2G4H9"/>
<evidence type="ECO:0000259" key="3">
    <source>
        <dbReference type="Pfam" id="PF24883"/>
    </source>
</evidence>
<dbReference type="OrthoDB" id="5419927at2759"/>